<protein>
    <recommendedName>
        <fullName evidence="4">RxLR effector protein</fullName>
    </recommendedName>
</protein>
<keyword evidence="1" id="KW-0732">Signal</keyword>
<reference evidence="2 3" key="1">
    <citation type="submission" date="2021-11" db="EMBL/GenBank/DDBJ databases">
        <authorList>
            <person name="Islam A."/>
            <person name="Islam S."/>
            <person name="Flora M.S."/>
            <person name="Rahman M."/>
            <person name="Ziaur R.M."/>
            <person name="Epstein J.H."/>
            <person name="Hassan M."/>
            <person name="Klassen M."/>
            <person name="Woodard K."/>
            <person name="Webb A."/>
            <person name="Webby R.J."/>
            <person name="El Zowalaty M.E."/>
        </authorList>
    </citation>
    <scope>NUCLEOTIDE SEQUENCE [LARGE SCALE GENOMIC DNA]</scope>
    <source>
        <strain evidence="2">Pf1</strain>
    </source>
</reference>
<dbReference type="Proteomes" id="UP001157938">
    <property type="component" value="Unassembled WGS sequence"/>
</dbReference>
<feature type="chain" id="PRO_5046058813" description="RxLR effector protein" evidence="1">
    <location>
        <begin position="31"/>
        <end position="186"/>
    </location>
</feature>
<feature type="signal peptide" evidence="1">
    <location>
        <begin position="1"/>
        <end position="30"/>
    </location>
</feature>
<name>A0ABN8BVI7_9STRA</name>
<evidence type="ECO:0000313" key="2">
    <source>
        <dbReference type="EMBL" id="CAH0485838.1"/>
    </source>
</evidence>
<evidence type="ECO:0000256" key="1">
    <source>
        <dbReference type="SAM" id="SignalP"/>
    </source>
</evidence>
<sequence length="186" mass="21449">MSIKSMEMPLATTLFVIVLVVYSTMEMATADLPPEDALHTSQASDTLRVDRTPHALRRYLRSTTDVTTTSTDEVRRLVLDISGLKELESSLEKQTVAFPARLRQSVSTIYSKIMTRIRAQWWLWATKQRDFDEVFKSLQLDKPKMNPFVDPNFPVWKYIVEKTTPKKDVPEVMLNTMVKRSKYTSG</sequence>
<proteinExistence type="predicted"/>
<evidence type="ECO:0000313" key="3">
    <source>
        <dbReference type="Proteomes" id="UP001157938"/>
    </source>
</evidence>
<gene>
    <name evidence="2" type="ORF">PFR001_LOCUS1504</name>
</gene>
<organism evidence="2 3">
    <name type="scientific">Peronospora farinosa</name>
    <dbReference type="NCBI Taxonomy" id="134698"/>
    <lineage>
        <taxon>Eukaryota</taxon>
        <taxon>Sar</taxon>
        <taxon>Stramenopiles</taxon>
        <taxon>Oomycota</taxon>
        <taxon>Peronosporomycetes</taxon>
        <taxon>Peronosporales</taxon>
        <taxon>Peronosporaceae</taxon>
        <taxon>Peronospora</taxon>
    </lineage>
</organism>
<keyword evidence="3" id="KW-1185">Reference proteome</keyword>
<evidence type="ECO:0008006" key="4">
    <source>
        <dbReference type="Google" id="ProtNLM"/>
    </source>
</evidence>
<comment type="caution">
    <text evidence="2">The sequence shown here is derived from an EMBL/GenBank/DDBJ whole genome shotgun (WGS) entry which is preliminary data.</text>
</comment>
<accession>A0ABN8BVI7</accession>
<dbReference type="EMBL" id="CAKLBC010000316">
    <property type="protein sequence ID" value="CAH0485838.1"/>
    <property type="molecule type" value="Genomic_DNA"/>
</dbReference>